<protein>
    <submittedName>
        <fullName evidence="1">Uncharacterized protein</fullName>
    </submittedName>
</protein>
<keyword evidence="2" id="KW-1185">Reference proteome</keyword>
<gene>
    <name evidence="1" type="ORF">LTR37_018797</name>
</gene>
<dbReference type="EMBL" id="JAUTXU010000272">
    <property type="protein sequence ID" value="KAK3691209.1"/>
    <property type="molecule type" value="Genomic_DNA"/>
</dbReference>
<comment type="caution">
    <text evidence="1">The sequence shown here is derived from an EMBL/GenBank/DDBJ whole genome shotgun (WGS) entry which is preliminary data.</text>
</comment>
<evidence type="ECO:0000313" key="1">
    <source>
        <dbReference type="EMBL" id="KAK3691209.1"/>
    </source>
</evidence>
<dbReference type="Proteomes" id="UP001281147">
    <property type="component" value="Unassembled WGS sequence"/>
</dbReference>
<organism evidence="1 2">
    <name type="scientific">Vermiconidia calcicola</name>
    <dbReference type="NCBI Taxonomy" id="1690605"/>
    <lineage>
        <taxon>Eukaryota</taxon>
        <taxon>Fungi</taxon>
        <taxon>Dikarya</taxon>
        <taxon>Ascomycota</taxon>
        <taxon>Pezizomycotina</taxon>
        <taxon>Dothideomycetes</taxon>
        <taxon>Dothideomycetidae</taxon>
        <taxon>Mycosphaerellales</taxon>
        <taxon>Extremaceae</taxon>
        <taxon>Vermiconidia</taxon>
    </lineage>
</organism>
<name>A0ACC3MH56_9PEZI</name>
<evidence type="ECO:0000313" key="2">
    <source>
        <dbReference type="Proteomes" id="UP001281147"/>
    </source>
</evidence>
<proteinExistence type="predicted"/>
<sequence>MHGRSKILLALTTSSLITSINWQAQLSTSNLNARLTAGSGVLRSLTSTIDPSFDFSPADVFQYRVGPGQYHTGDLTFHYRSAGGTAWRFADTAALRQDVSSPSHAGPNQITTSLNPALPHVPGTLNVTRTWEQVDGDLALSFTIQNNAVEALELGSLGMPIEFNNIFTNRTATETTENCVFVDPYIGLNAGYVQVTRLTGTGPSLVVTPFNSDSKFEGWQFLEEPEDVPLGYRIQTFEGNYAWQTHTLALAETEWKDAQPWNPPTSAMLHPGQSITVGLRFSVAGSVQEIESKVSDAGLPTVVGVPGYIVPPDLTAKLFVNSEQEISDISAYPAGSLRVDSFGQYDGQWKGYDVTVANSSAFGRVRLEITYADDSVQAVHYWIAHSGPKALSEFGKFLTTEQWFTNRSDPFGRAPGVITYNRDTNDYVDQDNRTWIAGMSDEGGAGSFLAAGMKQYVWPDAGEVAKLEQMVEEVVWGRLQITSGNETYAVRKSLFYYEPELVPNYEYDPYFNWTVNPGQSWDKEAAYLIDRTYNYVHVAALHWSLYRAGRTNPNILTHQPKDWYLLKAYNTVAFSVSNSSDGTPHTSYWHVGLMGEWVWGLLLSDLYAEGYTQQAEHMEDLMLARQRLWAGAPNPFGSEMAWDSTGEEGVYYWSRYFNDSATAQKTIEAIRGYMPTIPSWAYNGNARRYWDFLYAGDIKLRRYERQIHHYGSGLNALPMLDNYHRSRNPQSLEAIYDLRVGYGGNQGPLSNIDEDGFGSMAFHGYPDRLIWDAYSGDYGPSFLGHVIGAATYLIDHPIFGWISFGGNVQADSKSLLVTVQPRDAVRKHIFIAEVSLWVEIDAGVIEQFSLDTKSRELVVTISSGSTQQVLLKWEQTAKQAGSPEMKLMSEGLERRLDGWTVDTPATQQCLSTVQWRSQTCFKSGIPTQQPFDLSQTVSIICWADIRTPYSLAEDSSKKAEARKKSSPSSKDDKGDKPPSAADLSTIHLDGEEDQADPIYDTADDIRKKINDHVKKPGITQAGFCRELSELMPRDKVASRQLSRFLAFKGPRAGAHNPAFYAGYVYFEKLRLQQGKKKTAKREKIEDAWKGEGGFPREEATTCI</sequence>
<reference evidence="1" key="1">
    <citation type="submission" date="2023-07" db="EMBL/GenBank/DDBJ databases">
        <title>Black Yeasts Isolated from many extreme environments.</title>
        <authorList>
            <person name="Coleine C."/>
            <person name="Stajich J.E."/>
            <person name="Selbmann L."/>
        </authorList>
    </citation>
    <scope>NUCLEOTIDE SEQUENCE</scope>
    <source>
        <strain evidence="1">CCFEE 5714</strain>
    </source>
</reference>
<accession>A0ACC3MH56</accession>